<dbReference type="EMBL" id="MLYV02001350">
    <property type="protein sequence ID" value="PSR70470.1"/>
    <property type="molecule type" value="Genomic_DNA"/>
</dbReference>
<accession>A0A2R6NDN2</accession>
<dbReference type="Proteomes" id="UP000186601">
    <property type="component" value="Unassembled WGS sequence"/>
</dbReference>
<reference evidence="2 3" key="1">
    <citation type="submission" date="2018-02" db="EMBL/GenBank/DDBJ databases">
        <title>Genome sequence of the basidiomycete white-rot fungus Phlebia centrifuga.</title>
        <authorList>
            <person name="Granchi Z."/>
            <person name="Peng M."/>
            <person name="de Vries R.P."/>
            <person name="Hilden K."/>
            <person name="Makela M.R."/>
            <person name="Grigoriev I."/>
            <person name="Riley R."/>
        </authorList>
    </citation>
    <scope>NUCLEOTIDE SEQUENCE [LARGE SCALE GENOMIC DNA]</scope>
    <source>
        <strain evidence="2 3">FBCC195</strain>
    </source>
</reference>
<feature type="compositionally biased region" description="Polar residues" evidence="1">
    <location>
        <begin position="103"/>
        <end position="117"/>
    </location>
</feature>
<organism evidence="2 3">
    <name type="scientific">Hermanssonia centrifuga</name>
    <dbReference type="NCBI Taxonomy" id="98765"/>
    <lineage>
        <taxon>Eukaryota</taxon>
        <taxon>Fungi</taxon>
        <taxon>Dikarya</taxon>
        <taxon>Basidiomycota</taxon>
        <taxon>Agaricomycotina</taxon>
        <taxon>Agaricomycetes</taxon>
        <taxon>Polyporales</taxon>
        <taxon>Meruliaceae</taxon>
        <taxon>Hermanssonia</taxon>
    </lineage>
</organism>
<feature type="region of interest" description="Disordered" evidence="1">
    <location>
        <begin position="73"/>
        <end position="118"/>
    </location>
</feature>
<name>A0A2R6NDN2_9APHY</name>
<comment type="caution">
    <text evidence="2">The sequence shown here is derived from an EMBL/GenBank/DDBJ whole genome shotgun (WGS) entry which is preliminary data.</text>
</comment>
<dbReference type="OrthoDB" id="3262135at2759"/>
<feature type="compositionally biased region" description="Polar residues" evidence="1">
    <location>
        <begin position="73"/>
        <end position="92"/>
    </location>
</feature>
<sequence length="360" mass="39176">MATYFVPTRQNTQRSVSDAFSSTSASRVLPMQEQCTNIKLEESIYIFPTPSSAPASPSGSSISSVPTDFTEVLSVSTGSRSRDQSFSSATGENTDDAAHEPSRTTYVESSSSGSRSTDIVEVDPEVEMWDWTDSGEDVPDDDGLWAFEAEVERASRWNIPNALIRRLSPLRTTPSTGATINFYEYPYRAHIRSRTQSSSTSYTSVSSKSSSAMVHTPHPRIQLPLLSFFSSLLSLNLDDSALRLLTHSSPDSVLFPGQSGFLSYIPQREPPLQHGSLLGYENEEVVESHGLNRLHAESSGHSLRGVKDGLAIIYDPSFALNSPFALPSFSSIAGLCRFVGNVWSNGGKAWGEAHTSETVS</sequence>
<keyword evidence="3" id="KW-1185">Reference proteome</keyword>
<evidence type="ECO:0000313" key="3">
    <source>
        <dbReference type="Proteomes" id="UP000186601"/>
    </source>
</evidence>
<gene>
    <name evidence="2" type="ORF">PHLCEN_2v13621</name>
</gene>
<evidence type="ECO:0000313" key="2">
    <source>
        <dbReference type="EMBL" id="PSR70470.1"/>
    </source>
</evidence>
<proteinExistence type="predicted"/>
<evidence type="ECO:0000256" key="1">
    <source>
        <dbReference type="SAM" id="MobiDB-lite"/>
    </source>
</evidence>
<feature type="compositionally biased region" description="Low complexity" evidence="1">
    <location>
        <begin position="14"/>
        <end position="25"/>
    </location>
</feature>
<protein>
    <submittedName>
        <fullName evidence="2">Uncharacterized protein</fullName>
    </submittedName>
</protein>
<feature type="region of interest" description="Disordered" evidence="1">
    <location>
        <begin position="1"/>
        <end position="25"/>
    </location>
</feature>
<dbReference type="AlphaFoldDB" id="A0A2R6NDN2"/>